<feature type="compositionally biased region" description="Basic and acidic residues" evidence="2">
    <location>
        <begin position="513"/>
        <end position="527"/>
    </location>
</feature>
<evidence type="ECO:0000313" key="3">
    <source>
        <dbReference type="EMBL" id="KAJ6445455.1"/>
    </source>
</evidence>
<organism evidence="3 4">
    <name type="scientific">Purpureocillium lavendulum</name>
    <dbReference type="NCBI Taxonomy" id="1247861"/>
    <lineage>
        <taxon>Eukaryota</taxon>
        <taxon>Fungi</taxon>
        <taxon>Dikarya</taxon>
        <taxon>Ascomycota</taxon>
        <taxon>Pezizomycotina</taxon>
        <taxon>Sordariomycetes</taxon>
        <taxon>Hypocreomycetidae</taxon>
        <taxon>Hypocreales</taxon>
        <taxon>Ophiocordycipitaceae</taxon>
        <taxon>Purpureocillium</taxon>
    </lineage>
</organism>
<evidence type="ECO:0000256" key="2">
    <source>
        <dbReference type="SAM" id="MobiDB-lite"/>
    </source>
</evidence>
<comment type="caution">
    <text evidence="3">The sequence shown here is derived from an EMBL/GenBank/DDBJ whole genome shotgun (WGS) entry which is preliminary data.</text>
</comment>
<keyword evidence="1" id="KW-0175">Coiled coil</keyword>
<proteinExistence type="predicted"/>
<dbReference type="EMBL" id="JAQHRD010000001">
    <property type="protein sequence ID" value="KAJ6445455.1"/>
    <property type="molecule type" value="Genomic_DNA"/>
</dbReference>
<evidence type="ECO:0000313" key="4">
    <source>
        <dbReference type="Proteomes" id="UP001163105"/>
    </source>
</evidence>
<feature type="compositionally biased region" description="Basic and acidic residues" evidence="2">
    <location>
        <begin position="536"/>
        <end position="552"/>
    </location>
</feature>
<feature type="region of interest" description="Disordered" evidence="2">
    <location>
        <begin position="158"/>
        <end position="185"/>
    </location>
</feature>
<reference evidence="3" key="1">
    <citation type="submission" date="2023-01" db="EMBL/GenBank/DDBJ databases">
        <title>The growth and conidiation of Purpureocillium lavendulum are regulated by nitrogen source and histone H3K14 acetylation.</title>
        <authorList>
            <person name="Tang P."/>
            <person name="Han J."/>
            <person name="Zhang C."/>
            <person name="Tang P."/>
            <person name="Qi F."/>
            <person name="Zhang K."/>
            <person name="Liang L."/>
        </authorList>
    </citation>
    <scope>NUCLEOTIDE SEQUENCE</scope>
    <source>
        <strain evidence="3">YMF1.00683</strain>
    </source>
</reference>
<sequence>MGELETTWRRYISAHGLEPPTFEDESEEARYASIRVELAELERERKEDEDAILRRNMVLSRWQSGGKGTDLGLYRGRLRYIADEAARIQQSREGRQAANHRHMRAQSKSECSFPRLYGKTKVRFGDVGAPDAVEAEVATSLYRAWYYHGHEGGDYIFRHTGSSEQDCSPPTSSSEKTEEPRFEFPSSDDAVEFRDSFVYCGQVPRPLREYTQRMEVVFPALIRTLGSIFAVFPGAGGSDDASVKEERLLGQSISAQALHDLCECWGDILQNADKAPLEWARAKVRSSERALEFVHLLPKMRAVGLPEALKPMLPVIRVLERVTGWAYLRLVDEADLYTARRATHLLFEERKLDNILIFQTRKDENTAVSISPLAIDVMIDRRFWGQLQRRGRVLVGWLLIRDPASAQLDHFALTFSTRQDIHQFYSDDVFLNAPNHPSRVYTRLDLRDALDVFQKLHRDIDSDDTVATLEEADDTDLDLDELDSRKLSDIKPRIAQVASLAAVEALLYGPPTDAEKPQEARDDDRNGRPRKRRRKNATEADATPKKRKRAET</sequence>
<dbReference type="Proteomes" id="UP001163105">
    <property type="component" value="Unassembled WGS sequence"/>
</dbReference>
<gene>
    <name evidence="3" type="ORF">O9K51_00216</name>
</gene>
<evidence type="ECO:0000256" key="1">
    <source>
        <dbReference type="SAM" id="Coils"/>
    </source>
</evidence>
<feature type="coiled-coil region" evidence="1">
    <location>
        <begin position="24"/>
        <end position="56"/>
    </location>
</feature>
<accession>A0AB34G5G1</accession>
<dbReference type="AlphaFoldDB" id="A0AB34G5G1"/>
<keyword evidence="4" id="KW-1185">Reference proteome</keyword>
<feature type="region of interest" description="Disordered" evidence="2">
    <location>
        <begin position="509"/>
        <end position="552"/>
    </location>
</feature>
<name>A0AB34G5G1_9HYPO</name>
<protein>
    <submittedName>
        <fullName evidence="3">Uncharacterized protein</fullName>
    </submittedName>
</protein>